<dbReference type="EMBL" id="CADIJO010000005">
    <property type="protein sequence ID" value="CAB3688455.1"/>
    <property type="molecule type" value="Genomic_DNA"/>
</dbReference>
<feature type="transmembrane region" description="Helical" evidence="1">
    <location>
        <begin position="42"/>
        <end position="59"/>
    </location>
</feature>
<organism evidence="2 3">
    <name type="scientific">Achromobacter deleyi</name>
    <dbReference type="NCBI Taxonomy" id="1353891"/>
    <lineage>
        <taxon>Bacteria</taxon>
        <taxon>Pseudomonadati</taxon>
        <taxon>Pseudomonadota</taxon>
        <taxon>Betaproteobacteria</taxon>
        <taxon>Burkholderiales</taxon>
        <taxon>Alcaligenaceae</taxon>
        <taxon>Achromobacter</taxon>
    </lineage>
</organism>
<evidence type="ECO:0000313" key="3">
    <source>
        <dbReference type="Proteomes" id="UP000494111"/>
    </source>
</evidence>
<gene>
    <name evidence="2" type="ORF">LMG3458_02003</name>
</gene>
<dbReference type="RefSeq" id="WP_175192626.1">
    <property type="nucleotide sequence ID" value="NZ_CADIJO010000005.1"/>
</dbReference>
<dbReference type="Proteomes" id="UP000494111">
    <property type="component" value="Unassembled WGS sequence"/>
</dbReference>
<evidence type="ECO:0000313" key="2">
    <source>
        <dbReference type="EMBL" id="CAB3688455.1"/>
    </source>
</evidence>
<keyword evidence="1" id="KW-0812">Transmembrane</keyword>
<feature type="transmembrane region" description="Helical" evidence="1">
    <location>
        <begin position="66"/>
        <end position="86"/>
    </location>
</feature>
<sequence length="95" mass="10757">MFHSVYRSGNRLTLVILLIAVVVLAALARIDWLMVGLGPYFPAYWTAVLAWLVCVGLVIRRQRRWWVLATAVVVLYPAARVAGFLYECSQKACIF</sequence>
<name>A0A6S6ZQX1_9BURK</name>
<keyword evidence="1" id="KW-0472">Membrane</keyword>
<keyword evidence="1" id="KW-1133">Transmembrane helix</keyword>
<feature type="transmembrane region" description="Helical" evidence="1">
    <location>
        <begin position="12"/>
        <end position="30"/>
    </location>
</feature>
<protein>
    <submittedName>
        <fullName evidence="2">Uncharacterized protein</fullName>
    </submittedName>
</protein>
<proteinExistence type="predicted"/>
<accession>A0A6S6ZQX1</accession>
<reference evidence="2 3" key="1">
    <citation type="submission" date="2020-04" db="EMBL/GenBank/DDBJ databases">
        <authorList>
            <person name="De Canck E."/>
        </authorList>
    </citation>
    <scope>NUCLEOTIDE SEQUENCE [LARGE SCALE GENOMIC DNA]</scope>
    <source>
        <strain evidence="2 3">LMG 3458</strain>
    </source>
</reference>
<evidence type="ECO:0000256" key="1">
    <source>
        <dbReference type="SAM" id="Phobius"/>
    </source>
</evidence>
<dbReference type="AlphaFoldDB" id="A0A6S6ZQX1"/>